<evidence type="ECO:0000256" key="1">
    <source>
        <dbReference type="SAM" id="MobiDB-lite"/>
    </source>
</evidence>
<feature type="compositionally biased region" description="Polar residues" evidence="1">
    <location>
        <begin position="159"/>
        <end position="171"/>
    </location>
</feature>
<dbReference type="AlphaFoldDB" id="A0AAV5THM7"/>
<organism evidence="2 3">
    <name type="scientific">Pristionchus entomophagus</name>
    <dbReference type="NCBI Taxonomy" id="358040"/>
    <lineage>
        <taxon>Eukaryota</taxon>
        <taxon>Metazoa</taxon>
        <taxon>Ecdysozoa</taxon>
        <taxon>Nematoda</taxon>
        <taxon>Chromadorea</taxon>
        <taxon>Rhabditida</taxon>
        <taxon>Rhabditina</taxon>
        <taxon>Diplogasteromorpha</taxon>
        <taxon>Diplogasteroidea</taxon>
        <taxon>Neodiplogasteridae</taxon>
        <taxon>Pristionchus</taxon>
    </lineage>
</organism>
<keyword evidence="3" id="KW-1185">Reference proteome</keyword>
<dbReference type="Proteomes" id="UP001432027">
    <property type="component" value="Unassembled WGS sequence"/>
</dbReference>
<proteinExistence type="predicted"/>
<sequence length="235" mass="26985">DGAYADHFLGSNWTVYLRWRGPLQLLQFHFLRDHYRVDHYPIYFVLVQESYFDCRGAKGDELPSYSADLFDSQCHQCGGIQTCSNSKRTDFPCGAHVVSRRNMVRFDHLWSPRHLPIGCLHHLRLLLLHDADAIRLHGLQETMYSSSAAQIREFNQQTNDGHTSNAYQDPNSPRPHPSHCHEWLHRSDSDGLWLSSPRDGGHDLHFSFSPSNSQPRSLPLVHATISRVCSVLNFP</sequence>
<feature type="region of interest" description="Disordered" evidence="1">
    <location>
        <begin position="159"/>
        <end position="182"/>
    </location>
</feature>
<dbReference type="EMBL" id="BTSX01000004">
    <property type="protein sequence ID" value="GMS93723.1"/>
    <property type="molecule type" value="Genomic_DNA"/>
</dbReference>
<evidence type="ECO:0000313" key="3">
    <source>
        <dbReference type="Proteomes" id="UP001432027"/>
    </source>
</evidence>
<evidence type="ECO:0000313" key="2">
    <source>
        <dbReference type="EMBL" id="GMS93723.1"/>
    </source>
</evidence>
<feature type="non-terminal residue" evidence="2">
    <location>
        <position position="1"/>
    </location>
</feature>
<protein>
    <submittedName>
        <fullName evidence="2">Uncharacterized protein</fullName>
    </submittedName>
</protein>
<gene>
    <name evidence="2" type="ORF">PENTCL1PPCAC_15898</name>
</gene>
<name>A0AAV5THM7_9BILA</name>
<reference evidence="2" key="1">
    <citation type="submission" date="2023-10" db="EMBL/GenBank/DDBJ databases">
        <title>Genome assembly of Pristionchus species.</title>
        <authorList>
            <person name="Yoshida K."/>
            <person name="Sommer R.J."/>
        </authorList>
    </citation>
    <scope>NUCLEOTIDE SEQUENCE</scope>
    <source>
        <strain evidence="2">RS0144</strain>
    </source>
</reference>
<accession>A0AAV5THM7</accession>
<comment type="caution">
    <text evidence="2">The sequence shown here is derived from an EMBL/GenBank/DDBJ whole genome shotgun (WGS) entry which is preliminary data.</text>
</comment>